<reference evidence="3 4" key="1">
    <citation type="submission" date="2016-12" db="EMBL/GenBank/DDBJ databases">
        <authorList>
            <person name="Song W.-J."/>
            <person name="Kurnit D.M."/>
        </authorList>
    </citation>
    <scope>NUCLEOTIDE SEQUENCE [LARGE SCALE GENOMIC DNA]</scope>
    <source>
        <strain evidence="3 4">HSG9</strain>
    </source>
</reference>
<keyword evidence="4" id="KW-1185">Reference proteome</keyword>
<proteinExistence type="predicted"/>
<feature type="transmembrane region" description="Helical" evidence="1">
    <location>
        <begin position="56"/>
        <end position="79"/>
    </location>
</feature>
<feature type="domain" description="VanZ-like" evidence="2">
    <location>
        <begin position="24"/>
        <end position="101"/>
    </location>
</feature>
<dbReference type="AlphaFoldDB" id="A0A1V6LUW9"/>
<feature type="transmembrane region" description="Helical" evidence="1">
    <location>
        <begin position="28"/>
        <end position="44"/>
    </location>
</feature>
<dbReference type="Pfam" id="PF04892">
    <property type="entry name" value="VanZ"/>
    <property type="match status" value="1"/>
</dbReference>
<dbReference type="NCBIfam" id="NF037970">
    <property type="entry name" value="vanZ_1"/>
    <property type="match status" value="1"/>
</dbReference>
<evidence type="ECO:0000256" key="1">
    <source>
        <dbReference type="SAM" id="Phobius"/>
    </source>
</evidence>
<evidence type="ECO:0000259" key="2">
    <source>
        <dbReference type="Pfam" id="PF04892"/>
    </source>
</evidence>
<organism evidence="3 4">
    <name type="scientific">Croceivirga radicis</name>
    <dbReference type="NCBI Taxonomy" id="1929488"/>
    <lineage>
        <taxon>Bacteria</taxon>
        <taxon>Pseudomonadati</taxon>
        <taxon>Bacteroidota</taxon>
        <taxon>Flavobacteriia</taxon>
        <taxon>Flavobacteriales</taxon>
        <taxon>Flavobacteriaceae</taxon>
        <taxon>Croceivirga</taxon>
    </lineage>
</organism>
<keyword evidence="1" id="KW-0472">Membrane</keyword>
<name>A0A1V6LUW9_9FLAO</name>
<sequence length="113" mass="12529">MFITSLSLFSFSDGPSIGIDIPHLDKAVHFTFYFVATILGVLVAQSNIKRLNKRAIIFVVCMAIIYGAIIEVLQMYMALGREADFFDFWANTAGATLAGLLTQKYRSLISTLI</sequence>
<evidence type="ECO:0000313" key="4">
    <source>
        <dbReference type="Proteomes" id="UP000191680"/>
    </source>
</evidence>
<dbReference type="PANTHER" id="PTHR28008:SF1">
    <property type="entry name" value="DOMAIN PROTEIN, PUTATIVE (AFU_ORTHOLOGUE AFUA_3G10980)-RELATED"/>
    <property type="match status" value="1"/>
</dbReference>
<accession>A0A1V6LUW9</accession>
<comment type="caution">
    <text evidence="3">The sequence shown here is derived from an EMBL/GenBank/DDBJ whole genome shotgun (WGS) entry which is preliminary data.</text>
</comment>
<gene>
    <name evidence="3" type="ORF">BUL40_03840</name>
</gene>
<protein>
    <recommendedName>
        <fullName evidence="2">VanZ-like domain-containing protein</fullName>
    </recommendedName>
</protein>
<dbReference type="Proteomes" id="UP000191680">
    <property type="component" value="Unassembled WGS sequence"/>
</dbReference>
<dbReference type="EMBL" id="MTBC01000002">
    <property type="protein sequence ID" value="OQD43960.1"/>
    <property type="molecule type" value="Genomic_DNA"/>
</dbReference>
<dbReference type="InterPro" id="IPR006976">
    <property type="entry name" value="VanZ-like"/>
</dbReference>
<keyword evidence="1" id="KW-1133">Transmembrane helix</keyword>
<keyword evidence="1" id="KW-0812">Transmembrane</keyword>
<dbReference type="PANTHER" id="PTHR28008">
    <property type="entry name" value="DOMAIN PROTEIN, PUTATIVE (AFU_ORTHOLOGUE AFUA_3G10980)-RELATED"/>
    <property type="match status" value="1"/>
</dbReference>
<evidence type="ECO:0000313" key="3">
    <source>
        <dbReference type="EMBL" id="OQD43960.1"/>
    </source>
</evidence>